<evidence type="ECO:0000313" key="2">
    <source>
        <dbReference type="EMBL" id="KAJ8868284.1"/>
    </source>
</evidence>
<accession>A0ABQ9G755</accession>
<name>A0ABQ9G755_9NEOP</name>
<keyword evidence="3" id="KW-1185">Reference proteome</keyword>
<evidence type="ECO:0000313" key="3">
    <source>
        <dbReference type="Proteomes" id="UP001159363"/>
    </source>
</evidence>
<protein>
    <submittedName>
        <fullName evidence="2">Uncharacterized protein</fullName>
    </submittedName>
</protein>
<reference evidence="2 3" key="1">
    <citation type="submission" date="2023-02" db="EMBL/GenBank/DDBJ databases">
        <title>LHISI_Scaffold_Assembly.</title>
        <authorList>
            <person name="Stuart O.P."/>
            <person name="Cleave R."/>
            <person name="Magrath M.J.L."/>
            <person name="Mikheyev A.S."/>
        </authorList>
    </citation>
    <scope>NUCLEOTIDE SEQUENCE [LARGE SCALE GENOMIC DNA]</scope>
    <source>
        <strain evidence="2">Daus_M_001</strain>
        <tissue evidence="2">Leg muscle</tissue>
    </source>
</reference>
<gene>
    <name evidence="2" type="ORF">PR048_029800</name>
</gene>
<feature type="region of interest" description="Disordered" evidence="1">
    <location>
        <begin position="504"/>
        <end position="543"/>
    </location>
</feature>
<dbReference type="EMBL" id="JARBHB010000014">
    <property type="protein sequence ID" value="KAJ8868284.1"/>
    <property type="molecule type" value="Genomic_DNA"/>
</dbReference>
<feature type="compositionally biased region" description="Basic and acidic residues" evidence="1">
    <location>
        <begin position="508"/>
        <end position="528"/>
    </location>
</feature>
<dbReference type="Proteomes" id="UP001159363">
    <property type="component" value="Chromosome 13"/>
</dbReference>
<comment type="caution">
    <text evidence="2">The sequence shown here is derived from an EMBL/GenBank/DDBJ whole genome shotgun (WGS) entry which is preliminary data.</text>
</comment>
<organism evidence="2 3">
    <name type="scientific">Dryococelus australis</name>
    <dbReference type="NCBI Taxonomy" id="614101"/>
    <lineage>
        <taxon>Eukaryota</taxon>
        <taxon>Metazoa</taxon>
        <taxon>Ecdysozoa</taxon>
        <taxon>Arthropoda</taxon>
        <taxon>Hexapoda</taxon>
        <taxon>Insecta</taxon>
        <taxon>Pterygota</taxon>
        <taxon>Neoptera</taxon>
        <taxon>Polyneoptera</taxon>
        <taxon>Phasmatodea</taxon>
        <taxon>Verophasmatodea</taxon>
        <taxon>Anareolatae</taxon>
        <taxon>Phasmatidae</taxon>
        <taxon>Eurycanthinae</taxon>
        <taxon>Dryococelus</taxon>
    </lineage>
</organism>
<sequence length="562" mass="61348">MSRLPATGTASRCVKAVHDQVSTLEITAYSSKYSLFCGGHGGPVVSSLSSNQGDPASIPGRATPDFRTWDSCLTMPFVGGSSRGSPVSPATSFRRCSILTSVALIGSQELAVKSCPNIVDAVRREHFMSVQCLALSGDGALDARGNVALMPPPPPSSFNNLAASSARKQLQERGMDPASIQLWPNHKWNTRADALEFSSIPDKLHGPLNNGVSSHQLNLHTVLILGICLFCDTAHLEVSGWAKDPACSYWRERGGNEIRHRAQRGVIHSDGRSSWLTEAAARCRMRRHNTLVKVVDSFLWWVKLEYARAAGAEVGVVARSLASRGEPGLTSSGTTLGFMHLGIGRDVDVDARGATLTVILRESNAHAENLCSIINRLFIPNSLVHSAPRFTLSTDDSQQRSQCTHGRGYRETDANMKRPWRVACRIRTDRPSCLELIPALEAEKRGSYKDKTATRCKCAIASTRRTLLCSRSAALSIKKIVKMHTKKQAHHILGHVKDRPYTGTTEAAKMRTEQCRKARPGKTEDPRENPPTSGIVRHVSHGRQSMCVRETTPVLNPVLFGA</sequence>
<proteinExistence type="predicted"/>
<evidence type="ECO:0000256" key="1">
    <source>
        <dbReference type="SAM" id="MobiDB-lite"/>
    </source>
</evidence>